<reference evidence="2" key="1">
    <citation type="submission" date="2022-06" db="EMBL/GenBank/DDBJ databases">
        <title>Vallitalea longa sp. nov., an anaerobic bacterium isolated from marine sediment.</title>
        <authorList>
            <person name="Hirano S."/>
            <person name="Terahara T."/>
            <person name="Mori K."/>
            <person name="Hamada M."/>
            <person name="Matsumoto R."/>
            <person name="Kobayashi T."/>
        </authorList>
    </citation>
    <scope>NUCLEOTIDE SEQUENCE</scope>
    <source>
        <strain evidence="2">SH18-1</strain>
    </source>
</reference>
<sequence length="118" mass="14068">MDNLIMIIMLLLPIGIFILVMKHRYFSRLREYLDKLFLVDFIRDKVKLKDEFIMKYLRVTAKFSEGFYVFFILMAVSNVIFTLQIEALVGVIIISILFPLLYRVIMGIQFKVHNIKKE</sequence>
<feature type="transmembrane region" description="Helical" evidence="1">
    <location>
        <begin position="87"/>
        <end position="108"/>
    </location>
</feature>
<dbReference type="RefSeq" id="WP_281815006.1">
    <property type="nucleotide sequence ID" value="NZ_BRLB01000004.1"/>
</dbReference>
<keyword evidence="1" id="KW-0812">Transmembrane</keyword>
<feature type="transmembrane region" description="Helical" evidence="1">
    <location>
        <begin position="6"/>
        <end position="25"/>
    </location>
</feature>
<dbReference type="AlphaFoldDB" id="A0A9W5YBD4"/>
<evidence type="ECO:0000313" key="2">
    <source>
        <dbReference type="EMBL" id="GKX29495.1"/>
    </source>
</evidence>
<keyword evidence="1" id="KW-0472">Membrane</keyword>
<evidence type="ECO:0000313" key="3">
    <source>
        <dbReference type="Proteomes" id="UP001144256"/>
    </source>
</evidence>
<keyword evidence="1" id="KW-1133">Transmembrane helix</keyword>
<comment type="caution">
    <text evidence="2">The sequence shown here is derived from an EMBL/GenBank/DDBJ whole genome shotgun (WGS) entry which is preliminary data.</text>
</comment>
<name>A0A9W5YBD4_9FIRM</name>
<gene>
    <name evidence="2" type="ORF">SH1V18_19750</name>
</gene>
<evidence type="ECO:0000256" key="1">
    <source>
        <dbReference type="SAM" id="Phobius"/>
    </source>
</evidence>
<feature type="transmembrane region" description="Helical" evidence="1">
    <location>
        <begin position="63"/>
        <end position="81"/>
    </location>
</feature>
<protein>
    <submittedName>
        <fullName evidence="2">Uncharacterized protein</fullName>
    </submittedName>
</protein>
<keyword evidence="3" id="KW-1185">Reference proteome</keyword>
<accession>A0A9W5YBD4</accession>
<dbReference type="Proteomes" id="UP001144256">
    <property type="component" value="Unassembled WGS sequence"/>
</dbReference>
<dbReference type="EMBL" id="BRLB01000004">
    <property type="protein sequence ID" value="GKX29495.1"/>
    <property type="molecule type" value="Genomic_DNA"/>
</dbReference>
<proteinExistence type="predicted"/>
<organism evidence="2 3">
    <name type="scientific">Vallitalea longa</name>
    <dbReference type="NCBI Taxonomy" id="2936439"/>
    <lineage>
        <taxon>Bacteria</taxon>
        <taxon>Bacillati</taxon>
        <taxon>Bacillota</taxon>
        <taxon>Clostridia</taxon>
        <taxon>Lachnospirales</taxon>
        <taxon>Vallitaleaceae</taxon>
        <taxon>Vallitalea</taxon>
    </lineage>
</organism>